<protein>
    <submittedName>
        <fullName evidence="1">Uncharacterized protein</fullName>
    </submittedName>
</protein>
<proteinExistence type="predicted"/>
<dbReference type="Proteomes" id="UP000299102">
    <property type="component" value="Unassembled WGS sequence"/>
</dbReference>
<keyword evidence="2" id="KW-1185">Reference proteome</keyword>
<organism evidence="1 2">
    <name type="scientific">Eumeta variegata</name>
    <name type="common">Bagworm moth</name>
    <name type="synonym">Eumeta japonica</name>
    <dbReference type="NCBI Taxonomy" id="151549"/>
    <lineage>
        <taxon>Eukaryota</taxon>
        <taxon>Metazoa</taxon>
        <taxon>Ecdysozoa</taxon>
        <taxon>Arthropoda</taxon>
        <taxon>Hexapoda</taxon>
        <taxon>Insecta</taxon>
        <taxon>Pterygota</taxon>
        <taxon>Neoptera</taxon>
        <taxon>Endopterygota</taxon>
        <taxon>Lepidoptera</taxon>
        <taxon>Glossata</taxon>
        <taxon>Ditrysia</taxon>
        <taxon>Tineoidea</taxon>
        <taxon>Psychidae</taxon>
        <taxon>Oiketicinae</taxon>
        <taxon>Eumeta</taxon>
    </lineage>
</organism>
<comment type="caution">
    <text evidence="1">The sequence shown here is derived from an EMBL/GenBank/DDBJ whole genome shotgun (WGS) entry which is preliminary data.</text>
</comment>
<dbReference type="OrthoDB" id="6817329at2759"/>
<evidence type="ECO:0000313" key="2">
    <source>
        <dbReference type="Proteomes" id="UP000299102"/>
    </source>
</evidence>
<gene>
    <name evidence="1" type="ORF">EVAR_26786_1</name>
</gene>
<accession>A0A4C1XF54</accession>
<name>A0A4C1XF54_EUMVA</name>
<sequence>MRLGSLAGDCSPLNDIVSTNDIDNAIGTFTKHIKTVVDDSLRVVLVNSDRKELPRDVSELIRAKNGALRRASKYSTCENRYHAHALRKVKVRIQECSDNLPYNFEDAQKVEEEVHHRISLPPKNDLDPISQDEISKILKPLKSERPWA</sequence>
<evidence type="ECO:0000313" key="1">
    <source>
        <dbReference type="EMBL" id="GBP60887.1"/>
    </source>
</evidence>
<dbReference type="EMBL" id="BGZK01000798">
    <property type="protein sequence ID" value="GBP60887.1"/>
    <property type="molecule type" value="Genomic_DNA"/>
</dbReference>
<reference evidence="1 2" key="1">
    <citation type="journal article" date="2019" name="Commun. Biol.">
        <title>The bagworm genome reveals a unique fibroin gene that provides high tensile strength.</title>
        <authorList>
            <person name="Kono N."/>
            <person name="Nakamura H."/>
            <person name="Ohtoshi R."/>
            <person name="Tomita M."/>
            <person name="Numata K."/>
            <person name="Arakawa K."/>
        </authorList>
    </citation>
    <scope>NUCLEOTIDE SEQUENCE [LARGE SCALE GENOMIC DNA]</scope>
</reference>
<dbReference type="AlphaFoldDB" id="A0A4C1XF54"/>